<dbReference type="RefSeq" id="XP_040635680.1">
    <property type="nucleotide sequence ID" value="XM_040782839.1"/>
</dbReference>
<protein>
    <submittedName>
        <fullName evidence="1">Uncharacterized protein</fullName>
    </submittedName>
</protein>
<sequence>MLLFGILFHARAFRNPNLTSKTKLRKLFISKGCKQLLVPLDQDKTDWRSTAGKGGFRAHQFQYGSGKVMNESGKWQSCAKNPLNLPICPVADGFAGK</sequence>
<name>A0A017S766_ASPRC</name>
<gene>
    <name evidence="1" type="ORF">EURHEDRAFT_415988</name>
</gene>
<dbReference type="HOGENOM" id="CLU_2352203_0_0_1"/>
<dbReference type="AlphaFoldDB" id="A0A017S766"/>
<organism evidence="1 2">
    <name type="scientific">Aspergillus ruber (strain CBS 135680)</name>
    <dbReference type="NCBI Taxonomy" id="1388766"/>
    <lineage>
        <taxon>Eukaryota</taxon>
        <taxon>Fungi</taxon>
        <taxon>Dikarya</taxon>
        <taxon>Ascomycota</taxon>
        <taxon>Pezizomycotina</taxon>
        <taxon>Eurotiomycetes</taxon>
        <taxon>Eurotiomycetidae</taxon>
        <taxon>Eurotiales</taxon>
        <taxon>Aspergillaceae</taxon>
        <taxon>Aspergillus</taxon>
        <taxon>Aspergillus subgen. Aspergillus</taxon>
    </lineage>
</organism>
<dbReference type="GeneID" id="63697963"/>
<proteinExistence type="predicted"/>
<dbReference type="Pfam" id="PF11917">
    <property type="entry name" value="DUF3435"/>
    <property type="match status" value="1"/>
</dbReference>
<evidence type="ECO:0000313" key="1">
    <source>
        <dbReference type="EMBL" id="EYE91990.1"/>
    </source>
</evidence>
<dbReference type="Proteomes" id="UP000019804">
    <property type="component" value="Unassembled WGS sequence"/>
</dbReference>
<dbReference type="EMBL" id="KK088440">
    <property type="protein sequence ID" value="EYE91990.1"/>
    <property type="molecule type" value="Genomic_DNA"/>
</dbReference>
<reference evidence="2" key="1">
    <citation type="journal article" date="2014" name="Nat. Commun.">
        <title>Genomic adaptations of the halophilic Dead Sea filamentous fungus Eurotium rubrum.</title>
        <authorList>
            <person name="Kis-Papo T."/>
            <person name="Weig A.R."/>
            <person name="Riley R."/>
            <person name="Persoh D."/>
            <person name="Salamov A."/>
            <person name="Sun H."/>
            <person name="Lipzen A."/>
            <person name="Wasser S.P."/>
            <person name="Rambold G."/>
            <person name="Grigoriev I.V."/>
            <person name="Nevo E."/>
        </authorList>
    </citation>
    <scope>NUCLEOTIDE SEQUENCE [LARGE SCALE GENOMIC DNA]</scope>
    <source>
        <strain evidence="2">CBS 135680</strain>
    </source>
</reference>
<keyword evidence="2" id="KW-1185">Reference proteome</keyword>
<dbReference type="OrthoDB" id="4485682at2759"/>
<evidence type="ECO:0000313" key="2">
    <source>
        <dbReference type="Proteomes" id="UP000019804"/>
    </source>
</evidence>
<feature type="non-terminal residue" evidence="1">
    <location>
        <position position="97"/>
    </location>
</feature>
<accession>A0A017S766</accession>
<dbReference type="STRING" id="1388766.A0A017S766"/>
<dbReference type="InterPro" id="IPR021842">
    <property type="entry name" value="DUF3435"/>
</dbReference>